<dbReference type="GO" id="GO:0006887">
    <property type="term" value="P:exocytosis"/>
    <property type="evidence" value="ECO:0007669"/>
    <property type="project" value="UniProtKB-KW"/>
</dbReference>
<dbReference type="SUPFAM" id="SSF74788">
    <property type="entry name" value="Cullin repeat-like"/>
    <property type="match status" value="1"/>
</dbReference>
<comment type="function">
    <text evidence="3">Component of the exocyst complex.</text>
</comment>
<name>A0A9R1R134_TRITD</name>
<gene>
    <name evidence="6" type="ORF">TRITD_2Av1G007050</name>
</gene>
<dbReference type="GO" id="GO:0005546">
    <property type="term" value="F:phosphatidylinositol-4,5-bisphosphate binding"/>
    <property type="evidence" value="ECO:0007669"/>
    <property type="project" value="InterPro"/>
</dbReference>
<evidence type="ECO:0000256" key="3">
    <source>
        <dbReference type="RuleBase" id="RU365026"/>
    </source>
</evidence>
<evidence type="ECO:0000256" key="4">
    <source>
        <dbReference type="SAM" id="MobiDB-lite"/>
    </source>
</evidence>
<evidence type="ECO:0000256" key="2">
    <source>
        <dbReference type="ARBA" id="ARBA00022448"/>
    </source>
</evidence>
<evidence type="ECO:0000259" key="5">
    <source>
        <dbReference type="Pfam" id="PF03081"/>
    </source>
</evidence>
<dbReference type="OMA" id="ECAETVF"/>
<dbReference type="Gramene" id="TRITD2Av1G007050.1">
    <property type="protein sequence ID" value="TRITD2Av1G007050.1"/>
    <property type="gene ID" value="TRITD2Av1G007050"/>
</dbReference>
<protein>
    <recommendedName>
        <fullName evidence="3">Exocyst subunit Exo70 family protein</fullName>
    </recommendedName>
</protein>
<dbReference type="GO" id="GO:0015031">
    <property type="term" value="P:protein transport"/>
    <property type="evidence" value="ECO:0007669"/>
    <property type="project" value="UniProtKB-KW"/>
</dbReference>
<dbReference type="Gene3D" id="1.20.1280.170">
    <property type="entry name" value="Exocyst complex component Exo70"/>
    <property type="match status" value="1"/>
</dbReference>
<dbReference type="PANTHER" id="PTHR12542:SF160">
    <property type="entry name" value="EXOCYST SUBUNIT EXO70 FAMILY PROTEIN"/>
    <property type="match status" value="1"/>
</dbReference>
<keyword evidence="3" id="KW-0268">Exocytosis</keyword>
<organism evidence="6 7">
    <name type="scientific">Triticum turgidum subsp. durum</name>
    <name type="common">Durum wheat</name>
    <name type="synonym">Triticum durum</name>
    <dbReference type="NCBI Taxonomy" id="4567"/>
    <lineage>
        <taxon>Eukaryota</taxon>
        <taxon>Viridiplantae</taxon>
        <taxon>Streptophyta</taxon>
        <taxon>Embryophyta</taxon>
        <taxon>Tracheophyta</taxon>
        <taxon>Spermatophyta</taxon>
        <taxon>Magnoliopsida</taxon>
        <taxon>Liliopsida</taxon>
        <taxon>Poales</taxon>
        <taxon>Poaceae</taxon>
        <taxon>BOP clade</taxon>
        <taxon>Pooideae</taxon>
        <taxon>Triticodae</taxon>
        <taxon>Triticeae</taxon>
        <taxon>Triticinae</taxon>
        <taxon>Triticum</taxon>
    </lineage>
</organism>
<dbReference type="InterPro" id="IPR046364">
    <property type="entry name" value="Exo70_C"/>
</dbReference>
<dbReference type="Pfam" id="PF03081">
    <property type="entry name" value="Exo70_C"/>
    <property type="match status" value="1"/>
</dbReference>
<evidence type="ECO:0000313" key="6">
    <source>
        <dbReference type="EMBL" id="VAH24770.1"/>
    </source>
</evidence>
<keyword evidence="7" id="KW-1185">Reference proteome</keyword>
<dbReference type="EMBL" id="LT934113">
    <property type="protein sequence ID" value="VAH24770.1"/>
    <property type="molecule type" value="Genomic_DNA"/>
</dbReference>
<dbReference type="AlphaFoldDB" id="A0A9R1R134"/>
<sequence length="519" mass="57511">MAVYVPAAETPALELGPLHSSVCLAPALPAASLEVPGMVRADARRPSEGPDQIPGNPPRRIARLVHLDPAQLAAVTAALGLHIAGGASPIPSLVQRRDDASDSDSGSGSSGDDDETGHPNDRHLCYPLIRLLETGDARIFFPGSVPDLPGVPQGGGLHRISDAYGNPYILKAGTETFAGPCELTNETTRTWVIRLKITTKLVCLSKQQLHEQNWELSEECFAEVAGQSLEKLLEVACSFSDANWSDVHISQQLSVFDALVDVLFNIQDLRFSRSGEVAGIINKMVNAFKGVIDGTSNDIRGSKESTIHPATFVLIQVLEFFCRNRDMVQSILESGDYNTGPCSDMFSCLASKLKECAETVFQQKGQRYIFVLNNMYYVLQKNRHSGLLPPNVAATLVSVIDQYVVSYLDEYWFPPMLLYLEGDSLKKPRRSSLDNFIGEFFRTCNGQMTWKVRTELKNILREEIVNLIVPKYVNFSEVLQANPRRCWSSWLKGMWRTRSEKLECTGADLAKVIGRLFER</sequence>
<comment type="similarity">
    <text evidence="1 3">Belongs to the EXO70 family.</text>
</comment>
<dbReference type="PANTHER" id="PTHR12542">
    <property type="entry name" value="EXOCYST COMPLEX PROTEIN EXO70"/>
    <property type="match status" value="1"/>
</dbReference>
<evidence type="ECO:0000256" key="1">
    <source>
        <dbReference type="ARBA" id="ARBA00006756"/>
    </source>
</evidence>
<accession>A0A9R1R134</accession>
<feature type="domain" description="Exocyst complex subunit Exo70 C-terminal" evidence="5">
    <location>
        <begin position="190"/>
        <end position="477"/>
    </location>
</feature>
<evidence type="ECO:0000313" key="7">
    <source>
        <dbReference type="Proteomes" id="UP000324705"/>
    </source>
</evidence>
<dbReference type="GO" id="GO:0000145">
    <property type="term" value="C:exocyst"/>
    <property type="evidence" value="ECO:0007669"/>
    <property type="project" value="InterPro"/>
</dbReference>
<reference evidence="6 7" key="1">
    <citation type="submission" date="2017-09" db="EMBL/GenBank/DDBJ databases">
        <authorList>
            <consortium name="International Durum Wheat Genome Sequencing Consortium (IDWGSC)"/>
            <person name="Milanesi L."/>
        </authorList>
    </citation>
    <scope>NUCLEOTIDE SEQUENCE [LARGE SCALE GENOMIC DNA]</scope>
    <source>
        <strain evidence="7">cv. Svevo</strain>
    </source>
</reference>
<keyword evidence="2 3" id="KW-0813">Transport</keyword>
<dbReference type="Proteomes" id="UP000324705">
    <property type="component" value="Chromosome 2A"/>
</dbReference>
<feature type="region of interest" description="Disordered" evidence="4">
    <location>
        <begin position="90"/>
        <end position="120"/>
    </location>
</feature>
<dbReference type="InterPro" id="IPR016159">
    <property type="entry name" value="Cullin_repeat-like_dom_sf"/>
</dbReference>
<proteinExistence type="inferred from homology"/>
<dbReference type="InterPro" id="IPR004140">
    <property type="entry name" value="Exo70"/>
</dbReference>
<keyword evidence="3" id="KW-0653">Protein transport</keyword>